<dbReference type="AlphaFoldDB" id="A0A6A7AMD1"/>
<reference evidence="6" key="1">
    <citation type="submission" date="2020-01" db="EMBL/GenBank/DDBJ databases">
        <authorList>
            <consortium name="DOE Joint Genome Institute"/>
            <person name="Haridas S."/>
            <person name="Albert R."/>
            <person name="Binder M."/>
            <person name="Bloem J."/>
            <person name="Labutti K."/>
            <person name="Salamov A."/>
            <person name="Andreopoulos B."/>
            <person name="Baker S.E."/>
            <person name="Barry K."/>
            <person name="Bills G."/>
            <person name="Bluhm B.H."/>
            <person name="Cannon C."/>
            <person name="Castanera R."/>
            <person name="Culley D.E."/>
            <person name="Daum C."/>
            <person name="Ezra D."/>
            <person name="Gonzalez J.B."/>
            <person name="Henrissat B."/>
            <person name="Kuo A."/>
            <person name="Liang C."/>
            <person name="Lipzen A."/>
            <person name="Lutzoni F."/>
            <person name="Magnuson J."/>
            <person name="Mondo S."/>
            <person name="Nolan M."/>
            <person name="Ohm R."/>
            <person name="Pangilinan J."/>
            <person name="Park H.-J."/>
            <person name="Ramirez L."/>
            <person name="Alfaro M."/>
            <person name="Sun H."/>
            <person name="Tritt A."/>
            <person name="Yoshinaga Y."/>
            <person name="Zwiers L.-H."/>
            <person name="Turgeon B.G."/>
            <person name="Goodwin S.B."/>
            <person name="Spatafora J.W."/>
            <person name="Crous P.W."/>
            <person name="Grigoriev I.V."/>
        </authorList>
    </citation>
    <scope>NUCLEOTIDE SEQUENCE</scope>
    <source>
        <strain evidence="6">IPT5</strain>
    </source>
</reference>
<dbReference type="Proteomes" id="UP000799423">
    <property type="component" value="Unassembled WGS sequence"/>
</dbReference>
<sequence>MDSKIDDKFIGLALAVFASIAIGSSYVVAKKGLMDAADKHGFNGDGFEYLKSPLWWCGTIMLVSGEFMNTAAYAFAPAVLVTPLGALSVLVGALMGAHFLQEDIRIIGKLGCATCLLGSVLLVLHAPGDKDIHTIDQILHLAIQPFFLLYCVFVTVFASYMIYKVLPRHGRSNPLVFISICSTVGSVSVMSVKAFGIAVRLTVAGDNQFTHPSTYVFLLVLVVTTLTQMNYLNKAMSEFQASLVNALYYVGFTTCTLSASMIFYQGLNTSNWTSITSMMCGFSLNFAGISLLTIPKTAASKETHLESIRERGMRSIDLSHGRYDHLRTSSVEVERARERRSQERRS</sequence>
<proteinExistence type="predicted"/>
<dbReference type="InterPro" id="IPR037185">
    <property type="entry name" value="EmrE-like"/>
</dbReference>
<dbReference type="GO" id="GO:0016020">
    <property type="term" value="C:membrane"/>
    <property type="evidence" value="ECO:0007669"/>
    <property type="project" value="UniProtKB-SubCell"/>
</dbReference>
<comment type="subcellular location">
    <subcellularLocation>
        <location evidence="1">Membrane</location>
        <topology evidence="1">Multi-pass membrane protein</topology>
    </subcellularLocation>
</comment>
<evidence type="ECO:0000256" key="5">
    <source>
        <dbReference type="SAM" id="Phobius"/>
    </source>
</evidence>
<dbReference type="GO" id="GO:0015095">
    <property type="term" value="F:magnesium ion transmembrane transporter activity"/>
    <property type="evidence" value="ECO:0007669"/>
    <property type="project" value="InterPro"/>
</dbReference>
<organism evidence="6 7">
    <name type="scientific">Plenodomus tracheiphilus IPT5</name>
    <dbReference type="NCBI Taxonomy" id="1408161"/>
    <lineage>
        <taxon>Eukaryota</taxon>
        <taxon>Fungi</taxon>
        <taxon>Dikarya</taxon>
        <taxon>Ascomycota</taxon>
        <taxon>Pezizomycotina</taxon>
        <taxon>Dothideomycetes</taxon>
        <taxon>Pleosporomycetidae</taxon>
        <taxon>Pleosporales</taxon>
        <taxon>Pleosporineae</taxon>
        <taxon>Leptosphaeriaceae</taxon>
        <taxon>Plenodomus</taxon>
    </lineage>
</organism>
<feature type="transmembrane region" description="Helical" evidence="5">
    <location>
        <begin position="272"/>
        <end position="294"/>
    </location>
</feature>
<dbReference type="PANTHER" id="PTHR12570:SF85">
    <property type="entry name" value="DUF803 DOMAIN MEMBRANE PROTEIN (AFU_ORTHOLOGUE AFUA_1G15880)"/>
    <property type="match status" value="1"/>
</dbReference>
<evidence type="ECO:0000256" key="1">
    <source>
        <dbReference type="ARBA" id="ARBA00004141"/>
    </source>
</evidence>
<dbReference type="EMBL" id="MU006415">
    <property type="protein sequence ID" value="KAF2844122.1"/>
    <property type="molecule type" value="Genomic_DNA"/>
</dbReference>
<evidence type="ECO:0000256" key="3">
    <source>
        <dbReference type="ARBA" id="ARBA00022989"/>
    </source>
</evidence>
<keyword evidence="7" id="KW-1185">Reference proteome</keyword>
<protein>
    <submittedName>
        <fullName evidence="6">DUF803-domain-containing protein</fullName>
    </submittedName>
</protein>
<feature type="transmembrane region" description="Helical" evidence="5">
    <location>
        <begin position="9"/>
        <end position="29"/>
    </location>
</feature>
<evidence type="ECO:0000256" key="2">
    <source>
        <dbReference type="ARBA" id="ARBA00022692"/>
    </source>
</evidence>
<name>A0A6A7AMD1_9PLEO</name>
<keyword evidence="3 5" id="KW-1133">Transmembrane helix</keyword>
<dbReference type="Pfam" id="PF05653">
    <property type="entry name" value="Mg_trans_NIPA"/>
    <property type="match status" value="1"/>
</dbReference>
<evidence type="ECO:0000256" key="4">
    <source>
        <dbReference type="ARBA" id="ARBA00023136"/>
    </source>
</evidence>
<keyword evidence="2 5" id="KW-0812">Transmembrane</keyword>
<accession>A0A6A7AMD1</accession>
<feature type="transmembrane region" description="Helical" evidence="5">
    <location>
        <begin position="71"/>
        <end position="94"/>
    </location>
</feature>
<dbReference type="PANTHER" id="PTHR12570">
    <property type="match status" value="1"/>
</dbReference>
<gene>
    <name evidence="6" type="ORF">T440DRAFT_503130</name>
</gene>
<feature type="transmembrane region" description="Helical" evidence="5">
    <location>
        <begin position="175"/>
        <end position="195"/>
    </location>
</feature>
<dbReference type="OrthoDB" id="6428174at2759"/>
<feature type="transmembrane region" description="Helical" evidence="5">
    <location>
        <begin position="106"/>
        <end position="126"/>
    </location>
</feature>
<dbReference type="InterPro" id="IPR008521">
    <property type="entry name" value="Mg_trans_NIPA"/>
</dbReference>
<feature type="transmembrane region" description="Helical" evidence="5">
    <location>
        <begin position="215"/>
        <end position="232"/>
    </location>
</feature>
<dbReference type="SUPFAM" id="SSF103481">
    <property type="entry name" value="Multidrug resistance efflux transporter EmrE"/>
    <property type="match status" value="1"/>
</dbReference>
<evidence type="ECO:0000313" key="6">
    <source>
        <dbReference type="EMBL" id="KAF2844122.1"/>
    </source>
</evidence>
<feature type="transmembrane region" description="Helical" evidence="5">
    <location>
        <begin position="244"/>
        <end position="266"/>
    </location>
</feature>
<feature type="transmembrane region" description="Helical" evidence="5">
    <location>
        <begin position="138"/>
        <end position="163"/>
    </location>
</feature>
<evidence type="ECO:0000313" key="7">
    <source>
        <dbReference type="Proteomes" id="UP000799423"/>
    </source>
</evidence>
<keyword evidence="4 5" id="KW-0472">Membrane</keyword>